<dbReference type="AlphaFoldDB" id="A0A8C8I0E4"/>
<feature type="region of interest" description="Disordered" evidence="3">
    <location>
        <begin position="1"/>
        <end position="21"/>
    </location>
</feature>
<dbReference type="GeneTree" id="ENSGT00390000010674"/>
<dbReference type="InterPro" id="IPR008978">
    <property type="entry name" value="HSP20-like_chaperone"/>
</dbReference>
<dbReference type="InterPro" id="IPR002068">
    <property type="entry name" value="A-crystallin/Hsp20_dom"/>
</dbReference>
<feature type="compositionally biased region" description="Low complexity" evidence="3">
    <location>
        <begin position="11"/>
        <end position="21"/>
    </location>
</feature>
<evidence type="ECO:0000256" key="2">
    <source>
        <dbReference type="RuleBase" id="RU003616"/>
    </source>
</evidence>
<evidence type="ECO:0000259" key="4">
    <source>
        <dbReference type="PROSITE" id="PS01031"/>
    </source>
</evidence>
<evidence type="ECO:0000313" key="5">
    <source>
        <dbReference type="Ensembl" id="ENSOTSP00005072683.1"/>
    </source>
</evidence>
<comment type="similarity">
    <text evidence="1 2">Belongs to the small heat shock protein (HSP20) family.</text>
</comment>
<proteinExistence type="inferred from homology"/>
<keyword evidence="6" id="KW-1185">Reference proteome</keyword>
<accession>A0A8C8I0E4</accession>
<organism evidence="5 6">
    <name type="scientific">Oncorhynchus tshawytscha</name>
    <name type="common">Chinook salmon</name>
    <name type="synonym">Salmo tshawytscha</name>
    <dbReference type="NCBI Taxonomy" id="74940"/>
    <lineage>
        <taxon>Eukaryota</taxon>
        <taxon>Metazoa</taxon>
        <taxon>Chordata</taxon>
        <taxon>Craniata</taxon>
        <taxon>Vertebrata</taxon>
        <taxon>Euteleostomi</taxon>
        <taxon>Actinopterygii</taxon>
        <taxon>Neopterygii</taxon>
        <taxon>Teleostei</taxon>
        <taxon>Protacanthopterygii</taxon>
        <taxon>Salmoniformes</taxon>
        <taxon>Salmonidae</taxon>
        <taxon>Salmoninae</taxon>
        <taxon>Oncorhynchus</taxon>
    </lineage>
</organism>
<evidence type="ECO:0000256" key="3">
    <source>
        <dbReference type="SAM" id="MobiDB-lite"/>
    </source>
</evidence>
<evidence type="ECO:0000313" key="6">
    <source>
        <dbReference type="Proteomes" id="UP000694402"/>
    </source>
</evidence>
<dbReference type="PANTHER" id="PTHR46907">
    <property type="entry name" value="HEAT SHOCK PROTEIN BETA-7-RELATED"/>
    <property type="match status" value="1"/>
</dbReference>
<protein>
    <recommendedName>
        <fullName evidence="4">SHSP domain-containing protein</fullName>
    </recommendedName>
</protein>
<sequence>MVIQAAKHSPTLPHTHQQKTLHLTHSIKDGTRGQKRGLWWTVKSPHSKALGGLIQWKTAEYLPFPPSTSSLQLPNPAWRELKVTSHNNLGSSSHCSNNNNKLAGPFRRCVRCKWLLFSGHSHPTGTIQSMGDMYLFTVDVSEYSPEDVIITSSNNLIEVYAEKLAEDGTVRNTFAHKCQLPGDVDPMSVTTSLENSGGCLTLTVKARRN</sequence>
<reference evidence="5" key="2">
    <citation type="submission" date="2025-09" db="UniProtKB">
        <authorList>
            <consortium name="Ensembl"/>
        </authorList>
    </citation>
    <scope>IDENTIFICATION</scope>
</reference>
<dbReference type="Pfam" id="PF00011">
    <property type="entry name" value="HSP20"/>
    <property type="match status" value="1"/>
</dbReference>
<dbReference type="Gene3D" id="2.60.40.790">
    <property type="match status" value="1"/>
</dbReference>
<reference evidence="5" key="1">
    <citation type="submission" date="2025-08" db="UniProtKB">
        <authorList>
            <consortium name="Ensembl"/>
        </authorList>
    </citation>
    <scope>IDENTIFICATION</scope>
</reference>
<dbReference type="PROSITE" id="PS01031">
    <property type="entry name" value="SHSP"/>
    <property type="match status" value="1"/>
</dbReference>
<name>A0A8C8I0E4_ONCTS</name>
<dbReference type="Ensembl" id="ENSOTST00005078787.2">
    <property type="protein sequence ID" value="ENSOTSP00005072683.1"/>
    <property type="gene ID" value="ENSOTSG00005034337.2"/>
</dbReference>
<dbReference type="Proteomes" id="UP000694402">
    <property type="component" value="Unassembled WGS sequence"/>
</dbReference>
<evidence type="ECO:0000256" key="1">
    <source>
        <dbReference type="PROSITE-ProRule" id="PRU00285"/>
    </source>
</evidence>
<dbReference type="SUPFAM" id="SSF49764">
    <property type="entry name" value="HSP20-like chaperones"/>
    <property type="match status" value="1"/>
</dbReference>
<feature type="domain" description="SHSP" evidence="4">
    <location>
        <begin position="115"/>
        <end position="209"/>
    </location>
</feature>